<comment type="caution">
    <text evidence="1">The sequence shown here is derived from an EMBL/GenBank/DDBJ whole genome shotgun (WGS) entry which is preliminary data.</text>
</comment>
<keyword evidence="2" id="KW-1185">Reference proteome</keyword>
<dbReference type="InterPro" id="IPR011009">
    <property type="entry name" value="Kinase-like_dom_sf"/>
</dbReference>
<protein>
    <submittedName>
        <fullName evidence="1">24317_t:CDS:1</fullName>
    </submittedName>
</protein>
<reference evidence="1" key="1">
    <citation type="submission" date="2021-06" db="EMBL/GenBank/DDBJ databases">
        <authorList>
            <person name="Kallberg Y."/>
            <person name="Tangrot J."/>
            <person name="Rosling A."/>
        </authorList>
    </citation>
    <scope>NUCLEOTIDE SEQUENCE</scope>
    <source>
        <strain evidence="1">MA453B</strain>
    </source>
</reference>
<dbReference type="EMBL" id="CAJVPY010033636">
    <property type="protein sequence ID" value="CAG8799170.1"/>
    <property type="molecule type" value="Genomic_DNA"/>
</dbReference>
<dbReference type="Gene3D" id="3.30.200.20">
    <property type="entry name" value="Phosphorylase Kinase, domain 1"/>
    <property type="match status" value="1"/>
</dbReference>
<dbReference type="AlphaFoldDB" id="A0A9N9P3B3"/>
<dbReference type="Proteomes" id="UP000789405">
    <property type="component" value="Unassembled WGS sequence"/>
</dbReference>
<evidence type="ECO:0000313" key="2">
    <source>
        <dbReference type="Proteomes" id="UP000789405"/>
    </source>
</evidence>
<evidence type="ECO:0000313" key="1">
    <source>
        <dbReference type="EMBL" id="CAG8799170.1"/>
    </source>
</evidence>
<sequence length="78" mass="9042">MQALKYKINVIDFSDFTNLESIGKGKIHRAAWNDCKTTVALKSFQEKNDEFFKELKAFIDFYKVSCHPNIIGFYGVTK</sequence>
<name>A0A9N9P3B3_9GLOM</name>
<dbReference type="SUPFAM" id="SSF56112">
    <property type="entry name" value="Protein kinase-like (PK-like)"/>
    <property type="match status" value="1"/>
</dbReference>
<organism evidence="1 2">
    <name type="scientific">Dentiscutata erythropus</name>
    <dbReference type="NCBI Taxonomy" id="1348616"/>
    <lineage>
        <taxon>Eukaryota</taxon>
        <taxon>Fungi</taxon>
        <taxon>Fungi incertae sedis</taxon>
        <taxon>Mucoromycota</taxon>
        <taxon>Glomeromycotina</taxon>
        <taxon>Glomeromycetes</taxon>
        <taxon>Diversisporales</taxon>
        <taxon>Gigasporaceae</taxon>
        <taxon>Dentiscutata</taxon>
    </lineage>
</organism>
<accession>A0A9N9P3B3</accession>
<proteinExistence type="predicted"/>
<gene>
    <name evidence="1" type="ORF">DERYTH_LOCUS23017</name>
</gene>
<feature type="non-terminal residue" evidence="1">
    <location>
        <position position="78"/>
    </location>
</feature>
<dbReference type="OrthoDB" id="2444716at2759"/>